<keyword evidence="3" id="KW-1185">Reference proteome</keyword>
<evidence type="ECO:0000259" key="1">
    <source>
        <dbReference type="PROSITE" id="PS50943"/>
    </source>
</evidence>
<sequence>MEELRIKEILKHQGKTMQDLADMIGINRVNLSNSLNGNPTLERLKQVAEYLNVDLKDLFKETQKKDIEVFGLIKLNEDVCIIDSFPTLEEVYSQAKLLKDHMV</sequence>
<comment type="caution">
    <text evidence="2">The sequence shown here is derived from an EMBL/GenBank/DDBJ whole genome shotgun (WGS) entry which is preliminary data.</text>
</comment>
<dbReference type="CDD" id="cd00093">
    <property type="entry name" value="HTH_XRE"/>
    <property type="match status" value="1"/>
</dbReference>
<gene>
    <name evidence="2" type="ORF">GGR21_003576</name>
</gene>
<evidence type="ECO:0000313" key="2">
    <source>
        <dbReference type="EMBL" id="MBB4037655.1"/>
    </source>
</evidence>
<name>A0A840CY23_9BACT</name>
<dbReference type="PROSITE" id="PS50943">
    <property type="entry name" value="HTH_CROC1"/>
    <property type="match status" value="1"/>
</dbReference>
<proteinExistence type="predicted"/>
<accession>A0A840CY23</accession>
<reference evidence="2 3" key="1">
    <citation type="submission" date="2020-08" db="EMBL/GenBank/DDBJ databases">
        <title>Genomic Encyclopedia of Type Strains, Phase IV (KMG-IV): sequencing the most valuable type-strain genomes for metagenomic binning, comparative biology and taxonomic classification.</title>
        <authorList>
            <person name="Goeker M."/>
        </authorList>
    </citation>
    <scope>NUCLEOTIDE SEQUENCE [LARGE SCALE GENOMIC DNA]</scope>
    <source>
        <strain evidence="2 3">DSM 104969</strain>
    </source>
</reference>
<dbReference type="InterPro" id="IPR001387">
    <property type="entry name" value="Cro/C1-type_HTH"/>
</dbReference>
<dbReference type="Gene3D" id="1.10.260.40">
    <property type="entry name" value="lambda repressor-like DNA-binding domains"/>
    <property type="match status" value="1"/>
</dbReference>
<evidence type="ECO:0000313" key="3">
    <source>
        <dbReference type="Proteomes" id="UP000555103"/>
    </source>
</evidence>
<dbReference type="SUPFAM" id="SSF47413">
    <property type="entry name" value="lambda repressor-like DNA-binding domains"/>
    <property type="match status" value="1"/>
</dbReference>
<organism evidence="2 3">
    <name type="scientific">Dysgonomonas hofstadii</name>
    <dbReference type="NCBI Taxonomy" id="637886"/>
    <lineage>
        <taxon>Bacteria</taxon>
        <taxon>Pseudomonadati</taxon>
        <taxon>Bacteroidota</taxon>
        <taxon>Bacteroidia</taxon>
        <taxon>Bacteroidales</taxon>
        <taxon>Dysgonomonadaceae</taxon>
        <taxon>Dysgonomonas</taxon>
    </lineage>
</organism>
<dbReference type="Proteomes" id="UP000555103">
    <property type="component" value="Unassembled WGS sequence"/>
</dbReference>
<dbReference type="InterPro" id="IPR010982">
    <property type="entry name" value="Lambda_DNA-bd_dom_sf"/>
</dbReference>
<protein>
    <submittedName>
        <fullName evidence="2">Transcriptional regulator with XRE-family HTH domain</fullName>
    </submittedName>
</protein>
<dbReference type="GO" id="GO:0003677">
    <property type="term" value="F:DNA binding"/>
    <property type="evidence" value="ECO:0007669"/>
    <property type="project" value="InterPro"/>
</dbReference>
<dbReference type="RefSeq" id="WP_183308488.1">
    <property type="nucleotide sequence ID" value="NZ_JACIEP010000016.1"/>
</dbReference>
<dbReference type="SMART" id="SM00530">
    <property type="entry name" value="HTH_XRE"/>
    <property type="match status" value="1"/>
</dbReference>
<feature type="domain" description="HTH cro/C1-type" evidence="1">
    <location>
        <begin position="6"/>
        <end position="58"/>
    </location>
</feature>
<dbReference type="Pfam" id="PF01381">
    <property type="entry name" value="HTH_3"/>
    <property type="match status" value="1"/>
</dbReference>
<dbReference type="EMBL" id="JACIEP010000016">
    <property type="protein sequence ID" value="MBB4037655.1"/>
    <property type="molecule type" value="Genomic_DNA"/>
</dbReference>
<dbReference type="AlphaFoldDB" id="A0A840CY23"/>